<evidence type="ECO:0000259" key="2">
    <source>
        <dbReference type="Pfam" id="PF12146"/>
    </source>
</evidence>
<evidence type="ECO:0000256" key="1">
    <source>
        <dbReference type="SAM" id="Phobius"/>
    </source>
</evidence>
<keyword evidence="1" id="KW-0812">Transmembrane</keyword>
<dbReference type="Proteomes" id="UP000316360">
    <property type="component" value="Unassembled WGS sequence"/>
</dbReference>
<keyword evidence="1" id="KW-0472">Membrane</keyword>
<feature type="transmembrane region" description="Helical" evidence="1">
    <location>
        <begin position="59"/>
        <end position="77"/>
    </location>
</feature>
<comment type="caution">
    <text evidence="3">The sequence shown here is derived from an EMBL/GenBank/DDBJ whole genome shotgun (WGS) entry which is preliminary data.</text>
</comment>
<proteinExistence type="predicted"/>
<keyword evidence="1" id="KW-1133">Transmembrane helix</keyword>
<reference evidence="3 4" key="1">
    <citation type="submission" date="2019-03" db="EMBL/GenBank/DDBJ databases">
        <title>Metabolic potential of uncultured bacteria and archaea associated with petroleum seepage in deep-sea sediments.</title>
        <authorList>
            <person name="Dong X."/>
            <person name="Hubert C."/>
        </authorList>
    </citation>
    <scope>NUCLEOTIDE SEQUENCE [LARGE SCALE GENOMIC DNA]</scope>
    <source>
        <strain evidence="3">E44_bin7</strain>
    </source>
</reference>
<sequence>MEKIIKHPTIFIHGQESSSQGTKGLFFRDLFPEMIIPDFVGDVSTRMSKRNKLLLDKRGIVMIGSSLGGLMAALYTFQNQDRIKKLILLAPALNLPELNPYLSEKLTLPVYVFHGKEDELIPPKLIQDIAKKVFKNLTFTMVDDDHRLSRTFTSIDWPELLESKK</sequence>
<evidence type="ECO:0000313" key="4">
    <source>
        <dbReference type="Proteomes" id="UP000316360"/>
    </source>
</evidence>
<dbReference type="AlphaFoldDB" id="A0A523RZY5"/>
<dbReference type="EMBL" id="SOKJ01000172">
    <property type="protein sequence ID" value="TET11191.1"/>
    <property type="molecule type" value="Genomic_DNA"/>
</dbReference>
<dbReference type="Gene3D" id="3.40.50.1820">
    <property type="entry name" value="alpha/beta hydrolase"/>
    <property type="match status" value="1"/>
</dbReference>
<accession>A0A523RZY5</accession>
<feature type="domain" description="Serine aminopeptidase S33" evidence="2">
    <location>
        <begin position="39"/>
        <end position="97"/>
    </location>
</feature>
<dbReference type="SUPFAM" id="SSF53474">
    <property type="entry name" value="alpha/beta-Hydrolases"/>
    <property type="match status" value="1"/>
</dbReference>
<evidence type="ECO:0000313" key="3">
    <source>
        <dbReference type="EMBL" id="TET11191.1"/>
    </source>
</evidence>
<name>A0A523RZY5_UNCAE</name>
<gene>
    <name evidence="3" type="ORF">E3J84_03195</name>
</gene>
<dbReference type="InterPro" id="IPR029058">
    <property type="entry name" value="AB_hydrolase_fold"/>
</dbReference>
<dbReference type="Pfam" id="PF12146">
    <property type="entry name" value="Hydrolase_4"/>
    <property type="match status" value="1"/>
</dbReference>
<keyword evidence="3" id="KW-0378">Hydrolase</keyword>
<protein>
    <submittedName>
        <fullName evidence="3">Alpha/beta hydrolase</fullName>
    </submittedName>
</protein>
<organism evidence="3 4">
    <name type="scientific">Aerophobetes bacterium</name>
    <dbReference type="NCBI Taxonomy" id="2030807"/>
    <lineage>
        <taxon>Bacteria</taxon>
        <taxon>Candidatus Aerophobota</taxon>
    </lineage>
</organism>
<dbReference type="InterPro" id="IPR022742">
    <property type="entry name" value="Hydrolase_4"/>
</dbReference>
<dbReference type="GO" id="GO:0016787">
    <property type="term" value="F:hydrolase activity"/>
    <property type="evidence" value="ECO:0007669"/>
    <property type="project" value="UniProtKB-KW"/>
</dbReference>